<evidence type="ECO:0000256" key="3">
    <source>
        <dbReference type="ARBA" id="ARBA00022722"/>
    </source>
</evidence>
<dbReference type="GO" id="GO:0030677">
    <property type="term" value="C:ribonuclease P complex"/>
    <property type="evidence" value="ECO:0007669"/>
    <property type="project" value="TreeGrafter"/>
</dbReference>
<dbReference type="InterPro" id="IPR020568">
    <property type="entry name" value="Ribosomal_Su5_D2-typ_SF"/>
</dbReference>
<comment type="function">
    <text evidence="1 7">RNaseP catalyzes the removal of the 5'-leader sequence from pre-tRNA to produce the mature 5'-terminus. It can also cleave other RNA substrates such as 4.5S RNA. The protein component plays an auxiliary but essential role in vivo by binding to the 5'-leader sequence and broadening the substrate specificity of the ribozyme.</text>
</comment>
<evidence type="ECO:0000256" key="1">
    <source>
        <dbReference type="ARBA" id="ARBA00002663"/>
    </source>
</evidence>
<dbReference type="NCBIfam" id="TIGR00188">
    <property type="entry name" value="rnpA"/>
    <property type="match status" value="1"/>
</dbReference>
<dbReference type="SUPFAM" id="SSF54211">
    <property type="entry name" value="Ribosomal protein S5 domain 2-like"/>
    <property type="match status" value="1"/>
</dbReference>
<keyword evidence="6 7" id="KW-0694">RNA-binding</keyword>
<name>A0A3A4KAT5_9NOCA</name>
<protein>
    <recommendedName>
        <fullName evidence="7 8">Ribonuclease P protein component</fullName>
        <shortName evidence="7">RNase P protein</shortName>
        <shortName evidence="7">RNaseP protein</shortName>
        <ecNumber evidence="7 8">3.1.26.5</ecNumber>
    </recommendedName>
    <alternativeName>
        <fullName evidence="7">Protein C5</fullName>
    </alternativeName>
</protein>
<reference evidence="9 10" key="1">
    <citation type="submission" date="2018-09" db="EMBL/GenBank/DDBJ databases">
        <title>YIM PH21274 draft genome.</title>
        <authorList>
            <person name="Miao C."/>
        </authorList>
    </citation>
    <scope>NUCLEOTIDE SEQUENCE [LARGE SCALE GENOMIC DNA]</scope>
    <source>
        <strain evidence="9 10">YIM PH 21724</strain>
    </source>
</reference>
<comment type="similarity">
    <text evidence="7">Belongs to the RnpA family.</text>
</comment>
<dbReference type="PANTHER" id="PTHR33992:SF1">
    <property type="entry name" value="RIBONUCLEASE P PROTEIN COMPONENT"/>
    <property type="match status" value="1"/>
</dbReference>
<dbReference type="Gene3D" id="3.30.230.10">
    <property type="match status" value="1"/>
</dbReference>
<keyword evidence="4 7" id="KW-0255">Endonuclease</keyword>
<dbReference type="PANTHER" id="PTHR33992">
    <property type="entry name" value="RIBONUCLEASE P PROTEIN COMPONENT"/>
    <property type="match status" value="1"/>
</dbReference>
<dbReference type="EC" id="3.1.26.5" evidence="7 8"/>
<evidence type="ECO:0000256" key="6">
    <source>
        <dbReference type="ARBA" id="ARBA00022884"/>
    </source>
</evidence>
<evidence type="ECO:0000256" key="5">
    <source>
        <dbReference type="ARBA" id="ARBA00022801"/>
    </source>
</evidence>
<dbReference type="GO" id="GO:0000049">
    <property type="term" value="F:tRNA binding"/>
    <property type="evidence" value="ECO:0007669"/>
    <property type="project" value="UniProtKB-UniRule"/>
</dbReference>
<dbReference type="InterPro" id="IPR014721">
    <property type="entry name" value="Ribsml_uS5_D2-typ_fold_subgr"/>
</dbReference>
<evidence type="ECO:0000256" key="2">
    <source>
        <dbReference type="ARBA" id="ARBA00022694"/>
    </source>
</evidence>
<comment type="catalytic activity">
    <reaction evidence="7">
        <text>Endonucleolytic cleavage of RNA, removing 5'-extranucleotides from tRNA precursor.</text>
        <dbReference type="EC" id="3.1.26.5"/>
    </reaction>
</comment>
<dbReference type="OrthoDB" id="196964at2"/>
<keyword evidence="2 7" id="KW-0819">tRNA processing</keyword>
<dbReference type="PROSITE" id="PS00648">
    <property type="entry name" value="RIBONUCLEASE_P"/>
    <property type="match status" value="1"/>
</dbReference>
<dbReference type="GO" id="GO:0004526">
    <property type="term" value="F:ribonuclease P activity"/>
    <property type="evidence" value="ECO:0007669"/>
    <property type="project" value="UniProtKB-UniRule"/>
</dbReference>
<comment type="caution">
    <text evidence="9">The sequence shown here is derived from an EMBL/GenBank/DDBJ whole genome shotgun (WGS) entry which is preliminary data.</text>
</comment>
<evidence type="ECO:0000256" key="4">
    <source>
        <dbReference type="ARBA" id="ARBA00022759"/>
    </source>
</evidence>
<evidence type="ECO:0000313" key="9">
    <source>
        <dbReference type="EMBL" id="RJO77000.1"/>
    </source>
</evidence>
<keyword evidence="3 7" id="KW-0540">Nuclease</keyword>
<dbReference type="AlphaFoldDB" id="A0A3A4KAT5"/>
<accession>A0A3A4KAT5</accession>
<dbReference type="InterPro" id="IPR000100">
    <property type="entry name" value="RNase_P"/>
</dbReference>
<evidence type="ECO:0000256" key="8">
    <source>
        <dbReference type="NCBIfam" id="TIGR00188"/>
    </source>
</evidence>
<evidence type="ECO:0000313" key="10">
    <source>
        <dbReference type="Proteomes" id="UP000266677"/>
    </source>
</evidence>
<comment type="subunit">
    <text evidence="7">Consists of a catalytic RNA component (M1 or rnpB) and a protein subunit.</text>
</comment>
<dbReference type="GO" id="GO:0042781">
    <property type="term" value="F:3'-tRNA processing endoribonuclease activity"/>
    <property type="evidence" value="ECO:0007669"/>
    <property type="project" value="TreeGrafter"/>
</dbReference>
<dbReference type="InterPro" id="IPR020539">
    <property type="entry name" value="RNase_P_CS"/>
</dbReference>
<dbReference type="HAMAP" id="MF_00227">
    <property type="entry name" value="RNase_P"/>
    <property type="match status" value="1"/>
</dbReference>
<sequence length="148" mass="15748">MLPEPYRLHHRADFSRTVRRGQRIGRRDLVVHVLVHGYDASAGASGREDGPASAGPAVRVGGPRFGLIVSKAVGNAVVRHRVARRLRHMCARLLQELPAEADIVIRALPGAATVDAEDLLRQLRGALRKLGVAHDPGTAIGAGSGGRP</sequence>
<keyword evidence="10" id="KW-1185">Reference proteome</keyword>
<keyword evidence="5 7" id="KW-0378">Hydrolase</keyword>
<proteinExistence type="inferred from homology"/>
<dbReference type="EMBL" id="QZFU01000016">
    <property type="protein sequence ID" value="RJO77000.1"/>
    <property type="molecule type" value="Genomic_DNA"/>
</dbReference>
<dbReference type="GO" id="GO:0001682">
    <property type="term" value="P:tRNA 5'-leader removal"/>
    <property type="evidence" value="ECO:0007669"/>
    <property type="project" value="UniProtKB-UniRule"/>
</dbReference>
<dbReference type="RefSeq" id="WP_120040078.1">
    <property type="nucleotide sequence ID" value="NZ_QZFU01000016.1"/>
</dbReference>
<evidence type="ECO:0000256" key="7">
    <source>
        <dbReference type="HAMAP-Rule" id="MF_00227"/>
    </source>
</evidence>
<dbReference type="Proteomes" id="UP000266677">
    <property type="component" value="Unassembled WGS sequence"/>
</dbReference>
<gene>
    <name evidence="7 9" type="primary">rnpA</name>
    <name evidence="9" type="ORF">D5S18_12450</name>
</gene>
<organism evidence="9 10">
    <name type="scientific">Nocardia panacis</name>
    <dbReference type="NCBI Taxonomy" id="2340916"/>
    <lineage>
        <taxon>Bacteria</taxon>
        <taxon>Bacillati</taxon>
        <taxon>Actinomycetota</taxon>
        <taxon>Actinomycetes</taxon>
        <taxon>Mycobacteriales</taxon>
        <taxon>Nocardiaceae</taxon>
        <taxon>Nocardia</taxon>
    </lineage>
</organism>
<dbReference type="Pfam" id="PF00825">
    <property type="entry name" value="Ribonuclease_P"/>
    <property type="match status" value="1"/>
</dbReference>